<dbReference type="Pfam" id="PF00144">
    <property type="entry name" value="Beta-lactamase"/>
    <property type="match status" value="1"/>
</dbReference>
<reference evidence="3 4" key="1">
    <citation type="submission" date="2015-03" db="EMBL/GenBank/DDBJ databases">
        <title>Genome sequence of Pseudoalteromonas aurantia.</title>
        <authorList>
            <person name="Xie B.-B."/>
            <person name="Rong J.-C."/>
            <person name="Qin Q.-L."/>
            <person name="Zhang Y.-Z."/>
        </authorList>
    </citation>
    <scope>NUCLEOTIDE SEQUENCE [LARGE SCALE GENOMIC DNA]</scope>
    <source>
        <strain evidence="3 4">208</strain>
    </source>
</reference>
<dbReference type="InterPro" id="IPR012338">
    <property type="entry name" value="Beta-lactam/transpept-like"/>
</dbReference>
<dbReference type="InterPro" id="IPR050789">
    <property type="entry name" value="Diverse_Enzym_Activities"/>
</dbReference>
<organism evidence="3 4">
    <name type="scientific">Pseudoalteromonas aurantia 208</name>
    <dbReference type="NCBI Taxonomy" id="1314867"/>
    <lineage>
        <taxon>Bacteria</taxon>
        <taxon>Pseudomonadati</taxon>
        <taxon>Pseudomonadota</taxon>
        <taxon>Gammaproteobacteria</taxon>
        <taxon>Alteromonadales</taxon>
        <taxon>Pseudoalteromonadaceae</taxon>
        <taxon>Pseudoalteromonas</taxon>
    </lineage>
</organism>
<evidence type="ECO:0000259" key="2">
    <source>
        <dbReference type="Pfam" id="PF00144"/>
    </source>
</evidence>
<evidence type="ECO:0000313" key="4">
    <source>
        <dbReference type="Proteomes" id="UP000615755"/>
    </source>
</evidence>
<dbReference type="EMBL" id="AQGV01000012">
    <property type="protein sequence ID" value="MBE0368964.1"/>
    <property type="molecule type" value="Genomic_DNA"/>
</dbReference>
<dbReference type="RefSeq" id="WP_192508169.1">
    <property type="nucleotide sequence ID" value="NZ_AQGV01000012.1"/>
</dbReference>
<evidence type="ECO:0000256" key="1">
    <source>
        <dbReference type="SAM" id="SignalP"/>
    </source>
</evidence>
<accession>A0ABR9EDD0</accession>
<feature type="domain" description="Beta-lactamase-related" evidence="2">
    <location>
        <begin position="46"/>
        <end position="399"/>
    </location>
</feature>
<gene>
    <name evidence="3" type="ORF">PAUR_a2708</name>
</gene>
<keyword evidence="1" id="KW-0732">Signal</keyword>
<dbReference type="Proteomes" id="UP000615755">
    <property type="component" value="Unassembled WGS sequence"/>
</dbReference>
<dbReference type="PANTHER" id="PTHR43283">
    <property type="entry name" value="BETA-LACTAMASE-RELATED"/>
    <property type="match status" value="1"/>
</dbReference>
<name>A0ABR9EDD0_9GAMM</name>
<proteinExistence type="predicted"/>
<dbReference type="InterPro" id="IPR001466">
    <property type="entry name" value="Beta-lactam-related"/>
</dbReference>
<keyword evidence="4" id="KW-1185">Reference proteome</keyword>
<sequence length="419" mass="46704">MNNLKRKVIFALCSIGMNLLIQPAVVAAYSEPVEQALIVATKTQALNQNIDALLNKYDLPGLVLKIKHRGEIIHYSAHGKVNVDNDKPITKDALFRIYSMSKPITAFALLQLVDSGKISLEDDIRTYLPKFQPFEVDGVKQVVTIHQLLSHTAGFGYGGGIKNWVDIRYLLANPLSRNNTLEDLVNDLSGIDLKFAPGEKFEYSIASDIQGAIIEKVAAMPLDTYLSRNIFTPLNMKDTHFSVPTEQAERLVDMYEYDAGTFEQAYIFNKEKILFVEKGSDSKFLEKPTLLSGGGGLISTATDYSQFVSMLLNRGKHNNAQLLSEELIDKMLSSHTKGLDTHFMPRVYNGTGFGYGIGIKEVTGDTRKQGTFFWGGMGGTIFWGDPQSELEVVAMMQVEDGWVGLEKWLIPQVYQLINN</sequence>
<dbReference type="PANTHER" id="PTHR43283:SF3">
    <property type="entry name" value="BETA-LACTAMASE FAMILY PROTEIN (AFU_ORTHOLOGUE AFUA_5G07500)"/>
    <property type="match status" value="1"/>
</dbReference>
<dbReference type="Gene3D" id="3.40.710.10">
    <property type="entry name" value="DD-peptidase/beta-lactamase superfamily"/>
    <property type="match status" value="1"/>
</dbReference>
<evidence type="ECO:0000313" key="3">
    <source>
        <dbReference type="EMBL" id="MBE0368964.1"/>
    </source>
</evidence>
<feature type="signal peptide" evidence="1">
    <location>
        <begin position="1"/>
        <end position="27"/>
    </location>
</feature>
<protein>
    <recommendedName>
        <fullName evidence="2">Beta-lactamase-related domain-containing protein</fullName>
    </recommendedName>
</protein>
<feature type="chain" id="PRO_5047445936" description="Beta-lactamase-related domain-containing protein" evidence="1">
    <location>
        <begin position="28"/>
        <end position="419"/>
    </location>
</feature>
<comment type="caution">
    <text evidence="3">The sequence shown here is derived from an EMBL/GenBank/DDBJ whole genome shotgun (WGS) entry which is preliminary data.</text>
</comment>
<dbReference type="SUPFAM" id="SSF56601">
    <property type="entry name" value="beta-lactamase/transpeptidase-like"/>
    <property type="match status" value="1"/>
</dbReference>